<feature type="transmembrane region" description="Helical" evidence="7">
    <location>
        <begin position="248"/>
        <end position="269"/>
    </location>
</feature>
<feature type="compositionally biased region" description="Basic and acidic residues" evidence="6">
    <location>
        <begin position="497"/>
        <end position="508"/>
    </location>
</feature>
<dbReference type="Proteomes" id="UP000807504">
    <property type="component" value="Unassembled WGS sequence"/>
</dbReference>
<name>A0A8T0EL68_ARGBR</name>
<dbReference type="GO" id="GO:0005096">
    <property type="term" value="F:GTPase activator activity"/>
    <property type="evidence" value="ECO:0007669"/>
    <property type="project" value="UniProtKB-KW"/>
</dbReference>
<dbReference type="GO" id="GO:0005737">
    <property type="term" value="C:cytoplasm"/>
    <property type="evidence" value="ECO:0007669"/>
    <property type="project" value="UniProtKB-SubCell"/>
</dbReference>
<keyword evidence="4" id="KW-0963">Cytoplasm</keyword>
<dbReference type="InterPro" id="IPR029257">
    <property type="entry name" value="RAB3GAP2_C"/>
</dbReference>
<evidence type="ECO:0000256" key="5">
    <source>
        <dbReference type="RuleBase" id="RU003945"/>
    </source>
</evidence>
<keyword evidence="5 7" id="KW-0812">Transmembrane</keyword>
<proteinExistence type="inferred from homology"/>
<feature type="region of interest" description="Disordered" evidence="6">
    <location>
        <begin position="418"/>
        <end position="517"/>
    </location>
</feature>
<sequence>MACNKLFSYSKISVVYNISHKYVKNNSQPFFKLIIKKNPSFKAHQYVACCHYSTIFNNQRSSHKKSNLSVTIKYTSPLSFMSTNLDNSQYHVVVTNPQLTTGMSSDISQFNGETSSSVVNNSSVSTDLSNVAASSDLQTATEFIEPSLSSLGLAHWTPVGLIQMLLEYLHISWEMPWWAAIVASTVVARILLLPILIKTQRNAINMSNYMPQLQYLQAKFGEARKSGNAMEEISQFMKKHNISPVKSALLPMAQAPVFISFFLGLRAMAKTPVESMQWGGLSWTTDLTVPDPYYILPIMSCTTLYIVLKIGAESGVRFENMKLTRYILQALPVIALPFCINFPAAVLYYWVTTNFCTLAIVGVLKIQPVRDFFNLPTQRPIDPKFIMPKKGFVGGVKEAFEDQKVLASIEDRRRMDEMRFQKAGTGPIPRTYSYDPTKPRPANAATEQELLPRVVSPHKTETRAQSPWTGPSQDHCGKGEEGSSSDEEVMDVCASRKNKDEVPIKDQRPSSPSSVQITKEKLNLICERVRIKNAPSAASNLEKSNEKSNVKAAPKRKLDLSDSKNKNVNSPKGTPVKESKKRVADEDGFIAPAAHLIRKVKNLKINNDKNEEITTKKVPEGIEEVALDDEIDAELPPAQPKQRRVPPFFVTPRADFRTMLSILKLEAPSLCSVMGNKFLKITVETEAEHLSLSHLLEAQGAEFKTFMLKIDRPIKVVLRGLPSCTPIEEIKAELQKEGFTVVSITQLSKFQTKSPMPLFYAQIATGPLSETVYTLTEMFGTKISVERYRGRKGPSQCWRSQQCIMSCHLSKRAVLSNIRSLKSALKFGDESVTPDNYSVESWNNDWDFEDPFEGKGTEAIKLKGGEQSWMQECVASLSPMVDVLALGHLQQAVFFTSKWDAAEESEVKLKFVPLFEGKLSAEKDENITSILCLPLASQKRSLQGGPDWTCIIVGFSSGYIRIYTENAEQLLSQKFHDEPVEHLKCKTHVPNHFSNYSDQPDELVIVFSTVVVTVDGFGLFQTLRACRNQLARATAGRQEIVQPPPLTYKKWGFHEHDKLIDCEAAGVMTTTQFDHLVTESVRKGFYGAVKPAAPSNSLLMTTGCNPYVGYYHASEGSSQQFLAEVVHAVASKLMNFISSYSAGGIVGGLMGFNQPKVQKPVPKIEPATVLPLRFGLYDKRRQGTSIYLSPNKCLAAVTDAFGRVILFDVFKGTAVRMWKGYRDAQCGWVEVEDDVMKDKSDPAKKIRRVFFLVIYAPRRGILEVWCSQQGPRVAAFNVGKSGRLFCPGYTIVGGNFSTALMKDRLCSLRKIANELVICFTTTNYYCREPLKMALKNTTKGKSFEIIKILRDMRISTTRIQALDNILNSRHSTPELVEEVVTALLNHLQKQDQLQMDNDAKLLQQYCARTLQLLKLYNTMNDINTKSVEALPETVEESVDIQSYSTSLCISEFEVGRILSLVTLHQEIVPVLRRQVRFSDDSTSELSFSDFVTCFVAYNSHQVKSEGEILKNLPIDLNSKISDKSIESLGGFLFHSSVHGGSYFSTLQAALRDSGILPEKLLMLLLKHWVSDAGFCPSPDKWINLQQVMKHISSLSDPKLVSSDSDHVSPWWAAVREALHKATGNVAAYIGAVVARSVSVIMAASFSVEHKKTNEEKKDKENEESGDSDWEAVSLDLEHWNLLVKQLEDVLMLNILLKSQPYGKAIVKDVNISIETLLNGGQGSVTDLIAVWAVSVGLEPEMLSSFLSETNLDNGSVLHKFLDDKSDSRSLNIVKGLLSDIRRKFPYSLNHDALLANCGWEHLMQWSKNKDTVAHLEQALSCLNLVQSSIIKNGFAAMMWKTFILKTFEATAHLMEKVGKTPKERLCRKELEMTDGHLENFLEFCCQILNIILESNVPAEVEDHPNFPVENFWHGHENTGHPPLIAMALNQKSCSNHQVYFHLMLANVLHLIVTFQMKNIKPLGLFSTMGRKAFFRELTFHIQESAEREEQGLSTSRNQFLLRATAAVVQSLPEIDPQCENSVDQADYPAASRKFSCILDLARAWELDLDEIRRHYVCELYSGGQDLLAQEVKSAVVDKALLSSQLLLLVGQRIHKIIFDSPNPAGRLGCLTPDVVSFLNKLGDMPLRCSNVPLSTTSILVDQILAYLPEESREHKLATGIRDSLPNLMQMVSKSS</sequence>
<keyword evidence="7" id="KW-1133">Transmembrane helix</keyword>
<evidence type="ECO:0000256" key="3">
    <source>
        <dbReference type="ARBA" id="ARBA00022468"/>
    </source>
</evidence>
<comment type="similarity">
    <text evidence="2">Belongs to the Rab3-GAP regulatory subunit family.</text>
</comment>
<dbReference type="GO" id="GO:0016020">
    <property type="term" value="C:membrane"/>
    <property type="evidence" value="ECO:0007669"/>
    <property type="project" value="UniProtKB-SubCell"/>
</dbReference>
<feature type="transmembrane region" description="Helical" evidence="7">
    <location>
        <begin position="293"/>
        <end position="312"/>
    </location>
</feature>
<feature type="region of interest" description="Disordered" evidence="6">
    <location>
        <begin position="536"/>
        <end position="583"/>
    </location>
</feature>
<reference evidence="9" key="2">
    <citation type="submission" date="2020-06" db="EMBL/GenBank/DDBJ databases">
        <authorList>
            <person name="Sheffer M."/>
        </authorList>
    </citation>
    <scope>NUCLEOTIDE SEQUENCE</scope>
</reference>
<keyword evidence="3" id="KW-0343">GTPase activation</keyword>
<dbReference type="InterPro" id="IPR006579">
    <property type="entry name" value="Pre_C2HC_dom"/>
</dbReference>
<evidence type="ECO:0000259" key="8">
    <source>
        <dbReference type="SMART" id="SM00596"/>
    </source>
</evidence>
<organism evidence="9 10">
    <name type="scientific">Argiope bruennichi</name>
    <name type="common">Wasp spider</name>
    <name type="synonym">Aranea bruennichi</name>
    <dbReference type="NCBI Taxonomy" id="94029"/>
    <lineage>
        <taxon>Eukaryota</taxon>
        <taxon>Metazoa</taxon>
        <taxon>Ecdysozoa</taxon>
        <taxon>Arthropoda</taxon>
        <taxon>Chelicerata</taxon>
        <taxon>Arachnida</taxon>
        <taxon>Araneae</taxon>
        <taxon>Araneomorphae</taxon>
        <taxon>Entelegynae</taxon>
        <taxon>Araneoidea</taxon>
        <taxon>Araneidae</taxon>
        <taxon>Argiope</taxon>
    </lineage>
</organism>
<dbReference type="NCBIfam" id="TIGR03592">
    <property type="entry name" value="yidC_oxa1_cterm"/>
    <property type="match status" value="1"/>
</dbReference>
<dbReference type="PANTHER" id="PTHR12472">
    <property type="entry name" value="RAB3-GAP REGULATORY DOMAIN"/>
    <property type="match status" value="1"/>
</dbReference>
<dbReference type="InterPro" id="IPR026059">
    <property type="entry name" value="Rab3GAP2"/>
</dbReference>
<evidence type="ECO:0000313" key="9">
    <source>
        <dbReference type="EMBL" id="KAF8774813.1"/>
    </source>
</evidence>
<feature type="transmembrane region" description="Helical" evidence="7">
    <location>
        <begin position="177"/>
        <end position="197"/>
    </location>
</feature>
<comment type="caution">
    <text evidence="9">The sequence shown here is derived from an EMBL/GenBank/DDBJ whole genome shotgun (WGS) entry which is preliminary data.</text>
</comment>
<feature type="transmembrane region" description="Helical" evidence="7">
    <location>
        <begin position="333"/>
        <end position="351"/>
    </location>
</feature>
<dbReference type="SMART" id="SM00596">
    <property type="entry name" value="PRE_C2HC"/>
    <property type="match status" value="1"/>
</dbReference>
<protein>
    <submittedName>
        <fullName evidence="9">Rab3 GTPase-activating protein non-catalytic like protein</fullName>
    </submittedName>
</protein>
<dbReference type="Pfam" id="PF14655">
    <property type="entry name" value="RAB3GAP2_N"/>
    <property type="match status" value="1"/>
</dbReference>
<dbReference type="InterPro" id="IPR032839">
    <property type="entry name" value="RAB3GAP_N"/>
</dbReference>
<dbReference type="PANTHER" id="PTHR12472:SF0">
    <property type="entry name" value="RAB3 GTPASE-ACTIVATING PROTEIN NON-CATALYTIC SUBUNIT"/>
    <property type="match status" value="1"/>
</dbReference>
<dbReference type="Pfam" id="PF07530">
    <property type="entry name" value="PRE_C2HC"/>
    <property type="match status" value="1"/>
</dbReference>
<evidence type="ECO:0000256" key="7">
    <source>
        <dbReference type="SAM" id="Phobius"/>
    </source>
</evidence>
<accession>A0A8T0EL68</accession>
<evidence type="ECO:0000256" key="2">
    <source>
        <dbReference type="ARBA" id="ARBA00008153"/>
    </source>
</evidence>
<feature type="domain" description="Pre-C2HC" evidence="8">
    <location>
        <begin position="727"/>
        <end position="795"/>
    </location>
</feature>
<keyword evidence="7" id="KW-0472">Membrane</keyword>
<comment type="similarity">
    <text evidence="5">Belongs to the OXA1/ALB3/YidC family.</text>
</comment>
<evidence type="ECO:0000256" key="1">
    <source>
        <dbReference type="ARBA" id="ARBA00004496"/>
    </source>
</evidence>
<evidence type="ECO:0000256" key="6">
    <source>
        <dbReference type="SAM" id="MobiDB-lite"/>
    </source>
</evidence>
<dbReference type="Pfam" id="PF14656">
    <property type="entry name" value="RAB3GAP2_C"/>
    <property type="match status" value="1"/>
</dbReference>
<gene>
    <name evidence="9" type="ORF">HNY73_017326</name>
</gene>
<feature type="compositionally biased region" description="Polar residues" evidence="6">
    <location>
        <begin position="463"/>
        <end position="472"/>
    </location>
</feature>
<comment type="subcellular location">
    <subcellularLocation>
        <location evidence="1">Cytoplasm</location>
    </subcellularLocation>
    <subcellularLocation>
        <location evidence="5">Membrane</location>
        <topology evidence="5">Multi-pass membrane protein</topology>
    </subcellularLocation>
</comment>
<evidence type="ECO:0000313" key="10">
    <source>
        <dbReference type="Proteomes" id="UP000807504"/>
    </source>
</evidence>
<feature type="compositionally biased region" description="Basic and acidic residues" evidence="6">
    <location>
        <begin position="556"/>
        <end position="565"/>
    </location>
</feature>
<dbReference type="InterPro" id="IPR028055">
    <property type="entry name" value="YidC/Oxa/ALB_C"/>
</dbReference>
<dbReference type="CDD" id="cd20069">
    <property type="entry name" value="5TM_Oxa1-like"/>
    <property type="match status" value="1"/>
</dbReference>
<reference evidence="9" key="1">
    <citation type="journal article" date="2020" name="bioRxiv">
        <title>Chromosome-level reference genome of the European wasp spider Argiope bruennichi: a resource for studies on range expansion and evolutionary adaptation.</title>
        <authorList>
            <person name="Sheffer M.M."/>
            <person name="Hoppe A."/>
            <person name="Krehenwinkel H."/>
            <person name="Uhl G."/>
            <person name="Kuss A.W."/>
            <person name="Jensen L."/>
            <person name="Jensen C."/>
            <person name="Gillespie R.G."/>
            <person name="Hoff K.J."/>
            <person name="Prost S."/>
        </authorList>
    </citation>
    <scope>NUCLEOTIDE SEQUENCE</scope>
</reference>
<evidence type="ECO:0000256" key="4">
    <source>
        <dbReference type="ARBA" id="ARBA00022490"/>
    </source>
</evidence>
<keyword evidence="10" id="KW-1185">Reference proteome</keyword>
<dbReference type="Pfam" id="PF02096">
    <property type="entry name" value="60KD_IMP"/>
    <property type="match status" value="1"/>
</dbReference>
<dbReference type="EMBL" id="JABXBU010002227">
    <property type="protein sequence ID" value="KAF8774813.1"/>
    <property type="molecule type" value="Genomic_DNA"/>
</dbReference>